<evidence type="ECO:0000256" key="2">
    <source>
        <dbReference type="SAM" id="MobiDB-lite"/>
    </source>
</evidence>
<keyword evidence="1" id="KW-0238">DNA-binding</keyword>
<dbReference type="Pfam" id="PF03221">
    <property type="entry name" value="HTH_Tnp_Tc5"/>
    <property type="match status" value="1"/>
</dbReference>
<dbReference type="PANTHER" id="PTHR19303:SF70">
    <property type="entry name" value="HTH CENPB-TYPE DOMAIN-CONTAINING PROTEIN"/>
    <property type="match status" value="1"/>
</dbReference>
<dbReference type="SUPFAM" id="SSF46689">
    <property type="entry name" value="Homeodomain-like"/>
    <property type="match status" value="2"/>
</dbReference>
<dbReference type="Gene3D" id="1.10.10.60">
    <property type="entry name" value="Homeodomain-like"/>
    <property type="match status" value="2"/>
</dbReference>
<dbReference type="InterPro" id="IPR050863">
    <property type="entry name" value="CenT-Element_Derived"/>
</dbReference>
<feature type="compositionally biased region" description="Polar residues" evidence="2">
    <location>
        <begin position="522"/>
        <end position="538"/>
    </location>
</feature>
<dbReference type="EMBL" id="SGPL01000019">
    <property type="protein sequence ID" value="THH20539.1"/>
    <property type="molecule type" value="Genomic_DNA"/>
</dbReference>
<feature type="domain" description="HTH CENPB-type" evidence="3">
    <location>
        <begin position="342"/>
        <end position="415"/>
    </location>
</feature>
<feature type="region of interest" description="Disordered" evidence="2">
    <location>
        <begin position="249"/>
        <end position="284"/>
    </location>
</feature>
<evidence type="ECO:0000256" key="1">
    <source>
        <dbReference type="ARBA" id="ARBA00023125"/>
    </source>
</evidence>
<evidence type="ECO:0000313" key="5">
    <source>
        <dbReference type="Proteomes" id="UP000310158"/>
    </source>
</evidence>
<proteinExistence type="predicted"/>
<dbReference type="SMART" id="SM00674">
    <property type="entry name" value="CENPB"/>
    <property type="match status" value="1"/>
</dbReference>
<dbReference type="PROSITE" id="PS51253">
    <property type="entry name" value="HTH_CENPB"/>
    <property type="match status" value="1"/>
</dbReference>
<organism evidence="4 5">
    <name type="scientific">Bondarzewia mesenterica</name>
    <dbReference type="NCBI Taxonomy" id="1095465"/>
    <lineage>
        <taxon>Eukaryota</taxon>
        <taxon>Fungi</taxon>
        <taxon>Dikarya</taxon>
        <taxon>Basidiomycota</taxon>
        <taxon>Agaricomycotina</taxon>
        <taxon>Agaricomycetes</taxon>
        <taxon>Russulales</taxon>
        <taxon>Bondarzewiaceae</taxon>
        <taxon>Bondarzewia</taxon>
    </lineage>
</organism>
<name>A0A4S4M5T0_9AGAM</name>
<keyword evidence="5" id="KW-1185">Reference proteome</keyword>
<reference evidence="4 5" key="1">
    <citation type="submission" date="2019-02" db="EMBL/GenBank/DDBJ databases">
        <title>Genome sequencing of the rare red list fungi Bondarzewia mesenterica.</title>
        <authorList>
            <person name="Buettner E."/>
            <person name="Kellner H."/>
        </authorList>
    </citation>
    <scope>NUCLEOTIDE SEQUENCE [LARGE SCALE GENOMIC DNA]</scope>
    <source>
        <strain evidence="4 5">DSM 108281</strain>
    </source>
</reference>
<feature type="region of interest" description="Disordered" evidence="2">
    <location>
        <begin position="20"/>
        <end position="46"/>
    </location>
</feature>
<dbReference type="InterPro" id="IPR006600">
    <property type="entry name" value="HTH_CenpB_DNA-bd_dom"/>
</dbReference>
<feature type="compositionally biased region" description="Polar residues" evidence="2">
    <location>
        <begin position="151"/>
        <end position="160"/>
    </location>
</feature>
<feature type="compositionally biased region" description="Low complexity" evidence="2">
    <location>
        <begin position="215"/>
        <end position="236"/>
    </location>
</feature>
<dbReference type="Proteomes" id="UP000310158">
    <property type="component" value="Unassembled WGS sequence"/>
</dbReference>
<dbReference type="InterPro" id="IPR009057">
    <property type="entry name" value="Homeodomain-like_sf"/>
</dbReference>
<feature type="region of interest" description="Disordered" evidence="2">
    <location>
        <begin position="214"/>
        <end position="236"/>
    </location>
</feature>
<dbReference type="GO" id="GO:0005634">
    <property type="term" value="C:nucleus"/>
    <property type="evidence" value="ECO:0007669"/>
    <property type="project" value="TreeGrafter"/>
</dbReference>
<dbReference type="OrthoDB" id="9909311at2759"/>
<feature type="region of interest" description="Disordered" evidence="2">
    <location>
        <begin position="115"/>
        <end position="199"/>
    </location>
</feature>
<dbReference type="PANTHER" id="PTHR19303">
    <property type="entry name" value="TRANSPOSON"/>
    <property type="match status" value="1"/>
</dbReference>
<evidence type="ECO:0000313" key="4">
    <source>
        <dbReference type="EMBL" id="THH20539.1"/>
    </source>
</evidence>
<gene>
    <name evidence="4" type="ORF">EW146_g842</name>
</gene>
<feature type="region of interest" description="Disordered" evidence="2">
    <location>
        <begin position="522"/>
        <end position="561"/>
    </location>
</feature>
<sequence>MDNAQHYDALAYQQHFSAHRQHLDSAMHTSPWQHHQHSPPTSSAAADHSRMYPVINNPINHLEYASPSTSSFVHQQPNAFIDPNHSAAVHPTHPLNMTGPQIESSIGPNRILTRRQRAAQTHPHPARREASTDPVLPGETHDRQQMYLMNHPSSRPQTPDSIGAPTQYPQYPDPHSMVMRPGPITVPTMPAASPQYATPPTSATPYSYGFYPSHSRSASNSANSASANSASNPRSASPALSVASVLTTVSSTSGPNSQSFPTFPAGSSGDMSPVSNRPPPPKQRKQRLYNIDRKMICIFHQQNPTMRQEDIALKYGVERSTISKIIKQKNKWLSVVENEEHRVAKHRPSKFPEIESELVKWLVECRDRKVVLSDAVIRSKAKEVAKALQIPDDKFKASSGWVENFKHRHGIRRGAWVGDGRDEKVAQVADAGLVRDEDDEDDRPRGPLADLIVKQNLYDINATLLPRDDRHLAHLIGRHEMGCAGAIVRAQPLALADPVADGQPIPLPSSLDHGALIADTSISSTSTHPSDQLPSSQHMDPHQISDPIPAHPDISQHREPLDIPMHTNPSVQMTQMSHPPFSYDTYQASSMTSLPEQVPDFPEAMDCLDKVIRFVDAQRDGFLSSNDHQALGRIKLSIIQLGTGDVSSLGLGGTQKL</sequence>
<protein>
    <recommendedName>
        <fullName evidence="3">HTH CENPB-type domain-containing protein</fullName>
    </recommendedName>
</protein>
<accession>A0A4S4M5T0</accession>
<evidence type="ECO:0000259" key="3">
    <source>
        <dbReference type="PROSITE" id="PS51253"/>
    </source>
</evidence>
<feature type="compositionally biased region" description="Polar residues" evidence="2">
    <location>
        <begin position="27"/>
        <end position="44"/>
    </location>
</feature>
<comment type="caution">
    <text evidence="4">The sequence shown here is derived from an EMBL/GenBank/DDBJ whole genome shotgun (WGS) entry which is preliminary data.</text>
</comment>
<dbReference type="GO" id="GO:0003677">
    <property type="term" value="F:DNA binding"/>
    <property type="evidence" value="ECO:0007669"/>
    <property type="project" value="UniProtKB-KW"/>
</dbReference>
<dbReference type="AlphaFoldDB" id="A0A4S4M5T0"/>